<dbReference type="InterPro" id="IPR036165">
    <property type="entry name" value="YefM-like_sf"/>
</dbReference>
<sequence length="99" mass="11502">MIAYTRDEIISASEMARGFATVLSDLKNEVKERFVISKNNKLEAVVLPIEEYERMQEALDLMEHIEIYNIVKEREKTPRSEYVSLEDLAKSHGIDLDEL</sequence>
<evidence type="ECO:0000256" key="1">
    <source>
        <dbReference type="ARBA" id="ARBA00009981"/>
    </source>
</evidence>
<accession>A0A7M1B212</accession>
<dbReference type="RefSeq" id="WP_193149952.1">
    <property type="nucleotide sequence ID" value="NZ_CP041235.1"/>
</dbReference>
<comment type="similarity">
    <text evidence="1 2">Belongs to the phD/YefM antitoxin family.</text>
</comment>
<dbReference type="Gene3D" id="3.40.1620.10">
    <property type="entry name" value="YefM-like domain"/>
    <property type="match status" value="1"/>
</dbReference>
<protein>
    <recommendedName>
        <fullName evidence="2">Antitoxin</fullName>
    </recommendedName>
</protein>
<comment type="function">
    <text evidence="2">Antitoxin component of a type II toxin-antitoxin (TA) system.</text>
</comment>
<gene>
    <name evidence="3" type="ORF">FJR45_07290</name>
</gene>
<keyword evidence="4" id="KW-1185">Reference proteome</keyword>
<dbReference type="Proteomes" id="UP000593719">
    <property type="component" value="Chromosome"/>
</dbReference>
<evidence type="ECO:0000313" key="3">
    <source>
        <dbReference type="EMBL" id="QOP43763.1"/>
    </source>
</evidence>
<dbReference type="AlphaFoldDB" id="A0A7M1B212"/>
<evidence type="ECO:0000313" key="4">
    <source>
        <dbReference type="Proteomes" id="UP000593719"/>
    </source>
</evidence>
<dbReference type="Pfam" id="PF02604">
    <property type="entry name" value="PhdYeFM_antitox"/>
    <property type="match status" value="1"/>
</dbReference>
<dbReference type="EMBL" id="CP041235">
    <property type="protein sequence ID" value="QOP43763.1"/>
    <property type="molecule type" value="Genomic_DNA"/>
</dbReference>
<organism evidence="3 4">
    <name type="scientific">Sulfurimonas sediminis</name>
    <dbReference type="NCBI Taxonomy" id="2590020"/>
    <lineage>
        <taxon>Bacteria</taxon>
        <taxon>Pseudomonadati</taxon>
        <taxon>Campylobacterota</taxon>
        <taxon>Epsilonproteobacteria</taxon>
        <taxon>Campylobacterales</taxon>
        <taxon>Sulfurimonadaceae</taxon>
        <taxon>Sulfurimonas</taxon>
    </lineage>
</organism>
<dbReference type="KEGG" id="ssei:FJR45_07290"/>
<dbReference type="SUPFAM" id="SSF143120">
    <property type="entry name" value="YefM-like"/>
    <property type="match status" value="1"/>
</dbReference>
<proteinExistence type="inferred from homology"/>
<name>A0A7M1B212_9BACT</name>
<reference evidence="3 4" key="1">
    <citation type="submission" date="2019-06" db="EMBL/GenBank/DDBJ databases">
        <title>Sulfurimonas gotlandica sp. nov., a chemoautotrophic and psychrotolerant epsilonproteobacterium isolated from a pelagic redoxcline, and an emended description of the genus Sulfurimonas.</title>
        <authorList>
            <person name="Wang S."/>
            <person name="Jiang L."/>
            <person name="Shao Z."/>
        </authorList>
    </citation>
    <scope>NUCLEOTIDE SEQUENCE [LARGE SCALE GENOMIC DNA]</scope>
    <source>
        <strain evidence="3 4">S2-6</strain>
    </source>
</reference>
<evidence type="ECO:0000256" key="2">
    <source>
        <dbReference type="RuleBase" id="RU362080"/>
    </source>
</evidence>
<dbReference type="NCBIfam" id="TIGR01552">
    <property type="entry name" value="phd_fam"/>
    <property type="match status" value="1"/>
</dbReference>
<dbReference type="InterPro" id="IPR006442">
    <property type="entry name" value="Antitoxin_Phd/YefM"/>
</dbReference>